<keyword evidence="4" id="KW-1185">Reference proteome</keyword>
<dbReference type="Proteomes" id="UP000824782">
    <property type="component" value="Unassembled WGS sequence"/>
</dbReference>
<gene>
    <name evidence="3" type="ORF">GDO81_017624</name>
</gene>
<evidence type="ECO:0000256" key="2">
    <source>
        <dbReference type="SAM" id="Phobius"/>
    </source>
</evidence>
<dbReference type="Gene3D" id="1.10.630.10">
    <property type="entry name" value="Cytochrome P450"/>
    <property type="match status" value="1"/>
</dbReference>
<dbReference type="GO" id="GO:0020037">
    <property type="term" value="F:heme binding"/>
    <property type="evidence" value="ECO:0007669"/>
    <property type="project" value="InterPro"/>
</dbReference>
<name>A0AAV7A1U6_ENGPU</name>
<dbReference type="GO" id="GO:0004497">
    <property type="term" value="F:monooxygenase activity"/>
    <property type="evidence" value="ECO:0007669"/>
    <property type="project" value="InterPro"/>
</dbReference>
<keyword evidence="2" id="KW-1133">Transmembrane helix</keyword>
<dbReference type="Pfam" id="PF00067">
    <property type="entry name" value="p450"/>
    <property type="match status" value="1"/>
</dbReference>
<protein>
    <submittedName>
        <fullName evidence="3">Uncharacterized protein</fullName>
    </submittedName>
</protein>
<comment type="similarity">
    <text evidence="1">Belongs to the cytochrome P450 family.</text>
</comment>
<sequence length="112" mass="12935">MASSLAPGLPEPWHWAAALCGLYLLYRLSTFYLRYKELQRAFSAFPGPKRHWLYGNAHEFTQDGKHLDVLAGYAKQYEFAFPMWLSNFFPTLLITHPDYAKAVLSRQGDDFS</sequence>
<feature type="transmembrane region" description="Helical" evidence="2">
    <location>
        <begin position="12"/>
        <end position="33"/>
    </location>
</feature>
<keyword evidence="2" id="KW-0812">Transmembrane</keyword>
<keyword evidence="2" id="KW-0472">Membrane</keyword>
<comment type="caution">
    <text evidence="3">The sequence shown here is derived from an EMBL/GenBank/DDBJ whole genome shotgun (WGS) entry which is preliminary data.</text>
</comment>
<evidence type="ECO:0000313" key="3">
    <source>
        <dbReference type="EMBL" id="KAG8555217.1"/>
    </source>
</evidence>
<dbReference type="SUPFAM" id="SSF48264">
    <property type="entry name" value="Cytochrome P450"/>
    <property type="match status" value="1"/>
</dbReference>
<dbReference type="AlphaFoldDB" id="A0AAV7A1U6"/>
<dbReference type="GO" id="GO:0016705">
    <property type="term" value="F:oxidoreductase activity, acting on paired donors, with incorporation or reduction of molecular oxygen"/>
    <property type="evidence" value="ECO:0007669"/>
    <property type="project" value="InterPro"/>
</dbReference>
<reference evidence="3" key="1">
    <citation type="thesis" date="2020" institute="ProQuest LLC" country="789 East Eisenhower Parkway, Ann Arbor, MI, USA">
        <title>Comparative Genomics and Chromosome Evolution.</title>
        <authorList>
            <person name="Mudd A.B."/>
        </authorList>
    </citation>
    <scope>NUCLEOTIDE SEQUENCE</scope>
    <source>
        <strain evidence="3">237g6f4</strain>
        <tissue evidence="3">Blood</tissue>
    </source>
</reference>
<dbReference type="InterPro" id="IPR036396">
    <property type="entry name" value="Cyt_P450_sf"/>
</dbReference>
<organism evidence="3 4">
    <name type="scientific">Engystomops pustulosus</name>
    <name type="common">Tungara frog</name>
    <name type="synonym">Physalaemus pustulosus</name>
    <dbReference type="NCBI Taxonomy" id="76066"/>
    <lineage>
        <taxon>Eukaryota</taxon>
        <taxon>Metazoa</taxon>
        <taxon>Chordata</taxon>
        <taxon>Craniata</taxon>
        <taxon>Vertebrata</taxon>
        <taxon>Euteleostomi</taxon>
        <taxon>Amphibia</taxon>
        <taxon>Batrachia</taxon>
        <taxon>Anura</taxon>
        <taxon>Neobatrachia</taxon>
        <taxon>Hyloidea</taxon>
        <taxon>Leptodactylidae</taxon>
        <taxon>Leiuperinae</taxon>
        <taxon>Engystomops</taxon>
    </lineage>
</organism>
<accession>A0AAV7A1U6</accession>
<dbReference type="EMBL" id="WNYA01000009">
    <property type="protein sequence ID" value="KAG8555217.1"/>
    <property type="molecule type" value="Genomic_DNA"/>
</dbReference>
<proteinExistence type="inferred from homology"/>
<dbReference type="InterPro" id="IPR001128">
    <property type="entry name" value="Cyt_P450"/>
</dbReference>
<evidence type="ECO:0000256" key="1">
    <source>
        <dbReference type="ARBA" id="ARBA00010617"/>
    </source>
</evidence>
<dbReference type="GO" id="GO:0005506">
    <property type="term" value="F:iron ion binding"/>
    <property type="evidence" value="ECO:0007669"/>
    <property type="project" value="InterPro"/>
</dbReference>
<evidence type="ECO:0000313" key="4">
    <source>
        <dbReference type="Proteomes" id="UP000824782"/>
    </source>
</evidence>